<keyword evidence="3" id="KW-1185">Reference proteome</keyword>
<sequence>MSHSETPPVPLTKSHSLGLSWPPRSLQRCRSPAHTPSNTRSRGGRDKAQNTCNSGTRLTGMGLLRYLETLPSRPGFGFN</sequence>
<reference evidence="2 3" key="1">
    <citation type="submission" date="2019-05" db="EMBL/GenBank/DDBJ databases">
        <title>Another draft genome of Portunus trituberculatus and its Hox gene families provides insights of decapod evolution.</title>
        <authorList>
            <person name="Jeong J.-H."/>
            <person name="Song I."/>
            <person name="Kim S."/>
            <person name="Choi T."/>
            <person name="Kim D."/>
            <person name="Ryu S."/>
            <person name="Kim W."/>
        </authorList>
    </citation>
    <scope>NUCLEOTIDE SEQUENCE [LARGE SCALE GENOMIC DNA]</scope>
    <source>
        <tissue evidence="2">Muscle</tissue>
    </source>
</reference>
<evidence type="ECO:0000313" key="3">
    <source>
        <dbReference type="Proteomes" id="UP000324222"/>
    </source>
</evidence>
<evidence type="ECO:0000256" key="1">
    <source>
        <dbReference type="SAM" id="MobiDB-lite"/>
    </source>
</evidence>
<gene>
    <name evidence="2" type="ORF">E2C01_073533</name>
</gene>
<organism evidence="2 3">
    <name type="scientific">Portunus trituberculatus</name>
    <name type="common">Swimming crab</name>
    <name type="synonym">Neptunus trituberculatus</name>
    <dbReference type="NCBI Taxonomy" id="210409"/>
    <lineage>
        <taxon>Eukaryota</taxon>
        <taxon>Metazoa</taxon>
        <taxon>Ecdysozoa</taxon>
        <taxon>Arthropoda</taxon>
        <taxon>Crustacea</taxon>
        <taxon>Multicrustacea</taxon>
        <taxon>Malacostraca</taxon>
        <taxon>Eumalacostraca</taxon>
        <taxon>Eucarida</taxon>
        <taxon>Decapoda</taxon>
        <taxon>Pleocyemata</taxon>
        <taxon>Brachyura</taxon>
        <taxon>Eubrachyura</taxon>
        <taxon>Portunoidea</taxon>
        <taxon>Portunidae</taxon>
        <taxon>Portuninae</taxon>
        <taxon>Portunus</taxon>
    </lineage>
</organism>
<dbReference type="AlphaFoldDB" id="A0A5B7I5L3"/>
<feature type="region of interest" description="Disordered" evidence="1">
    <location>
        <begin position="1"/>
        <end position="56"/>
    </location>
</feature>
<comment type="caution">
    <text evidence="2">The sequence shown here is derived from an EMBL/GenBank/DDBJ whole genome shotgun (WGS) entry which is preliminary data.</text>
</comment>
<name>A0A5B7I5L3_PORTR</name>
<protein>
    <submittedName>
        <fullName evidence="2">Uncharacterized protein</fullName>
    </submittedName>
</protein>
<accession>A0A5B7I5L3</accession>
<proteinExistence type="predicted"/>
<dbReference type="EMBL" id="VSRR010050006">
    <property type="protein sequence ID" value="MPC79022.1"/>
    <property type="molecule type" value="Genomic_DNA"/>
</dbReference>
<dbReference type="Proteomes" id="UP000324222">
    <property type="component" value="Unassembled WGS sequence"/>
</dbReference>
<evidence type="ECO:0000313" key="2">
    <source>
        <dbReference type="EMBL" id="MPC79022.1"/>
    </source>
</evidence>